<accession>A0A0A9DDD8</accession>
<reference evidence="1" key="2">
    <citation type="journal article" date="2015" name="Data Brief">
        <title>Shoot transcriptome of the giant reed, Arundo donax.</title>
        <authorList>
            <person name="Barrero R.A."/>
            <person name="Guerrero F.D."/>
            <person name="Moolhuijzen P."/>
            <person name="Goolsby J.A."/>
            <person name="Tidwell J."/>
            <person name="Bellgard S.E."/>
            <person name="Bellgard M.I."/>
        </authorList>
    </citation>
    <scope>NUCLEOTIDE SEQUENCE</scope>
    <source>
        <tissue evidence="1">Shoot tissue taken approximately 20 cm above the soil surface</tissue>
    </source>
</reference>
<name>A0A0A9DDD8_ARUDO</name>
<reference evidence="1" key="1">
    <citation type="submission" date="2014-09" db="EMBL/GenBank/DDBJ databases">
        <authorList>
            <person name="Magalhaes I.L.F."/>
            <person name="Oliveira U."/>
            <person name="Santos F.R."/>
            <person name="Vidigal T.H.D.A."/>
            <person name="Brescovit A.D."/>
            <person name="Santos A.J."/>
        </authorList>
    </citation>
    <scope>NUCLEOTIDE SEQUENCE</scope>
    <source>
        <tissue evidence="1">Shoot tissue taken approximately 20 cm above the soil surface</tissue>
    </source>
</reference>
<dbReference type="AlphaFoldDB" id="A0A0A9DDD8"/>
<proteinExistence type="predicted"/>
<sequence length="80" mass="9495">MMGLLYYSYVGGKRHNPILNYRNFEKLLYLQQGVDLDCSQTMETLSWQLLRSIHHKLNHLVLSQIPVVRQSLNYTLLFLK</sequence>
<protein>
    <submittedName>
        <fullName evidence="1">Uncharacterized protein</fullName>
    </submittedName>
</protein>
<organism evidence="1">
    <name type="scientific">Arundo donax</name>
    <name type="common">Giant reed</name>
    <name type="synonym">Donax arundinaceus</name>
    <dbReference type="NCBI Taxonomy" id="35708"/>
    <lineage>
        <taxon>Eukaryota</taxon>
        <taxon>Viridiplantae</taxon>
        <taxon>Streptophyta</taxon>
        <taxon>Embryophyta</taxon>
        <taxon>Tracheophyta</taxon>
        <taxon>Spermatophyta</taxon>
        <taxon>Magnoliopsida</taxon>
        <taxon>Liliopsida</taxon>
        <taxon>Poales</taxon>
        <taxon>Poaceae</taxon>
        <taxon>PACMAD clade</taxon>
        <taxon>Arundinoideae</taxon>
        <taxon>Arundineae</taxon>
        <taxon>Arundo</taxon>
    </lineage>
</organism>
<dbReference type="EMBL" id="GBRH01216118">
    <property type="protein sequence ID" value="JAD81777.1"/>
    <property type="molecule type" value="Transcribed_RNA"/>
</dbReference>
<evidence type="ECO:0000313" key="1">
    <source>
        <dbReference type="EMBL" id="JAD81777.1"/>
    </source>
</evidence>